<reference evidence="3" key="1">
    <citation type="journal article" date="2010" name="Nat. Biotechnol.">
        <title>Draft genome sequence of the oilseed species Ricinus communis.</title>
        <authorList>
            <person name="Chan A.P."/>
            <person name="Crabtree J."/>
            <person name="Zhao Q."/>
            <person name="Lorenzi H."/>
            <person name="Orvis J."/>
            <person name="Puiu D."/>
            <person name="Melake-Berhan A."/>
            <person name="Jones K.M."/>
            <person name="Redman J."/>
            <person name="Chen G."/>
            <person name="Cahoon E.B."/>
            <person name="Gedil M."/>
            <person name="Stanke M."/>
            <person name="Haas B.J."/>
            <person name="Wortman J.R."/>
            <person name="Fraser-Liggett C.M."/>
            <person name="Ravel J."/>
            <person name="Rabinowicz P.D."/>
        </authorList>
    </citation>
    <scope>NUCLEOTIDE SEQUENCE [LARGE SCALE GENOMIC DNA]</scope>
    <source>
        <strain evidence="3">cv. Hale</strain>
    </source>
</reference>
<organism evidence="2 3">
    <name type="scientific">Ricinus communis</name>
    <name type="common">Castor bean</name>
    <dbReference type="NCBI Taxonomy" id="3988"/>
    <lineage>
        <taxon>Eukaryota</taxon>
        <taxon>Viridiplantae</taxon>
        <taxon>Streptophyta</taxon>
        <taxon>Embryophyta</taxon>
        <taxon>Tracheophyta</taxon>
        <taxon>Spermatophyta</taxon>
        <taxon>Magnoliopsida</taxon>
        <taxon>eudicotyledons</taxon>
        <taxon>Gunneridae</taxon>
        <taxon>Pentapetalae</taxon>
        <taxon>rosids</taxon>
        <taxon>fabids</taxon>
        <taxon>Malpighiales</taxon>
        <taxon>Euphorbiaceae</taxon>
        <taxon>Acalyphoideae</taxon>
        <taxon>Acalypheae</taxon>
        <taxon>Ricinus</taxon>
    </lineage>
</organism>
<evidence type="ECO:0000313" key="2">
    <source>
        <dbReference type="EMBL" id="EEF30499.1"/>
    </source>
</evidence>
<dbReference type="Pfam" id="PF02705">
    <property type="entry name" value="K_trans"/>
    <property type="match status" value="1"/>
</dbReference>
<proteinExistence type="predicted"/>
<name>B9T0U3_RICCO</name>
<dbReference type="EMBL" id="EQ974315">
    <property type="protein sequence ID" value="EEF30499.1"/>
    <property type="molecule type" value="Genomic_DNA"/>
</dbReference>
<sequence length="109" mass="12066">MIPTAIKAIDAKITMVSVITPTSAYFCINHAYVMKKQHSLLNCLCANHWCVVELIYLGSVLYKFDQGGELPLACAAALTTRMHVWNNVCYELDNKVSPDREVTEGAQCG</sequence>
<dbReference type="AlphaFoldDB" id="B9T0U3"/>
<protein>
    <recommendedName>
        <fullName evidence="1">K+ potassium transporter integral membrane domain-containing protein</fullName>
    </recommendedName>
</protein>
<dbReference type="InterPro" id="IPR053951">
    <property type="entry name" value="K_trans_N"/>
</dbReference>
<evidence type="ECO:0000259" key="1">
    <source>
        <dbReference type="Pfam" id="PF02705"/>
    </source>
</evidence>
<dbReference type="Proteomes" id="UP000008311">
    <property type="component" value="Unassembled WGS sequence"/>
</dbReference>
<accession>B9T0U3</accession>
<keyword evidence="3" id="KW-1185">Reference proteome</keyword>
<feature type="domain" description="K+ potassium transporter integral membrane" evidence="1">
    <location>
        <begin position="14"/>
        <end position="95"/>
    </location>
</feature>
<dbReference type="InParanoid" id="B9T0U3"/>
<gene>
    <name evidence="2" type="ORF">RCOM_1439470</name>
</gene>
<evidence type="ECO:0000313" key="3">
    <source>
        <dbReference type="Proteomes" id="UP000008311"/>
    </source>
</evidence>